<keyword evidence="3 4" id="KW-0732">Signal</keyword>
<gene>
    <name evidence="6" type="ORF">JCM31447_26680</name>
</gene>
<evidence type="ECO:0000256" key="3">
    <source>
        <dbReference type="ARBA" id="ARBA00022729"/>
    </source>
</evidence>
<reference evidence="6 7" key="1">
    <citation type="submission" date="2018-12" db="EMBL/GenBank/DDBJ databases">
        <title>Rubrispira sanarue gen. nov., sp., nov., a member of the order Silvanigrellales, isolated from a brackish lake in Hamamatsu Japan.</title>
        <authorList>
            <person name="Maejima Y."/>
            <person name="Iino T."/>
            <person name="Muraguchi Y."/>
            <person name="Fukuda K."/>
            <person name="Nojiri H."/>
            <person name="Ohkuma M."/>
            <person name="Moriuchi R."/>
            <person name="Dohra H."/>
            <person name="Kimbara K."/>
            <person name="Shintani M."/>
        </authorList>
    </citation>
    <scope>NUCLEOTIDE SEQUENCE [LARGE SCALE GENOMIC DNA]</scope>
    <source>
        <strain evidence="6 7">RF1110005</strain>
    </source>
</reference>
<evidence type="ECO:0000256" key="1">
    <source>
        <dbReference type="ARBA" id="ARBA00005695"/>
    </source>
</evidence>
<evidence type="ECO:0000313" key="7">
    <source>
        <dbReference type="Proteomes" id="UP000291236"/>
    </source>
</evidence>
<dbReference type="CDD" id="cd00995">
    <property type="entry name" value="PBP2_NikA_DppA_OppA_like"/>
    <property type="match status" value="1"/>
</dbReference>
<dbReference type="EMBL" id="AP019368">
    <property type="protein sequence ID" value="BBH54208.1"/>
    <property type="molecule type" value="Genomic_DNA"/>
</dbReference>
<dbReference type="Gene3D" id="3.90.76.10">
    <property type="entry name" value="Dipeptide-binding Protein, Domain 1"/>
    <property type="match status" value="1"/>
</dbReference>
<dbReference type="PANTHER" id="PTHR30290:SF9">
    <property type="entry name" value="OLIGOPEPTIDE-BINDING PROTEIN APPA"/>
    <property type="match status" value="1"/>
</dbReference>
<organism evidence="6 7">
    <name type="scientific">Fluviispira sanaruensis</name>
    <dbReference type="NCBI Taxonomy" id="2493639"/>
    <lineage>
        <taxon>Bacteria</taxon>
        <taxon>Pseudomonadati</taxon>
        <taxon>Bdellovibrionota</taxon>
        <taxon>Oligoflexia</taxon>
        <taxon>Silvanigrellales</taxon>
        <taxon>Silvanigrellaceae</taxon>
        <taxon>Fluviispira</taxon>
    </lineage>
</organism>
<dbReference type="PIRSF" id="PIRSF002741">
    <property type="entry name" value="MppA"/>
    <property type="match status" value="1"/>
</dbReference>
<keyword evidence="7" id="KW-1185">Reference proteome</keyword>
<feature type="signal peptide" evidence="4">
    <location>
        <begin position="1"/>
        <end position="23"/>
    </location>
</feature>
<dbReference type="PANTHER" id="PTHR30290">
    <property type="entry name" value="PERIPLASMIC BINDING COMPONENT OF ABC TRANSPORTER"/>
    <property type="match status" value="1"/>
</dbReference>
<keyword evidence="2" id="KW-0813">Transport</keyword>
<dbReference type="GO" id="GO:1904680">
    <property type="term" value="F:peptide transmembrane transporter activity"/>
    <property type="evidence" value="ECO:0007669"/>
    <property type="project" value="TreeGrafter"/>
</dbReference>
<sequence length="526" mass="58757">MDSRFTTKRIIISIVSISAVAFAIYQAQNSSNGNDLNNVKEKKSTLYVAFDSKIQSGDPRLIGSDPNSQYIENLRFLPLIGFDENGKLQNFLVDEIIPITNKSWLIKIKKDIKFSNGSNLSAEDVVATYNAIMNPEKSFPPSPRKAAFNSVTVFKAKTPYEILIELKDPDASFLNNLVIGILPKEAILTAGPNKIDNLGYESGPYILKKADATSWLLSRNENYNFAEKPKMENLNFKIISDSGTRYAALIKGDIDLAQNAIDPDKVALIQKSMNDKFQILSAPKLATTYLAFNFRDPIFSNLKVRQAIAYAIDRKSLLQFRLQGQGTLAKGMFPANNFYYDSSLPEVQFDPQRAKTLLKEANIQDPIAFAIKVSSSNKSTVEIAKAIAANLKDVGFQPSVEMLENSVFLDQLKKGVASVWISPWVGFKDPDHLRFVFATNMVAPAGGNRGAYSNPNIDDLLQEGREEINPEKRKIIYDQAQQLLSAELPYVYLWHSLNIAVTGKNIEGYKLYADGRYWSIVNVTKN</sequence>
<dbReference type="InterPro" id="IPR039424">
    <property type="entry name" value="SBP_5"/>
</dbReference>
<dbReference type="GO" id="GO:0043190">
    <property type="term" value="C:ATP-binding cassette (ABC) transporter complex"/>
    <property type="evidence" value="ECO:0007669"/>
    <property type="project" value="InterPro"/>
</dbReference>
<dbReference type="GO" id="GO:0015833">
    <property type="term" value="P:peptide transport"/>
    <property type="evidence" value="ECO:0007669"/>
    <property type="project" value="TreeGrafter"/>
</dbReference>
<proteinExistence type="inferred from homology"/>
<dbReference type="OrthoDB" id="9801912at2"/>
<evidence type="ECO:0000256" key="4">
    <source>
        <dbReference type="SAM" id="SignalP"/>
    </source>
</evidence>
<evidence type="ECO:0000256" key="2">
    <source>
        <dbReference type="ARBA" id="ARBA00022448"/>
    </source>
</evidence>
<dbReference type="RefSeq" id="WP_130611523.1">
    <property type="nucleotide sequence ID" value="NZ_AP019368.1"/>
</dbReference>
<dbReference type="KEGG" id="sbf:JCM31447_26680"/>
<dbReference type="InterPro" id="IPR030678">
    <property type="entry name" value="Peptide/Ni-bd"/>
</dbReference>
<accession>A0A4P2VN07</accession>
<evidence type="ECO:0000313" key="6">
    <source>
        <dbReference type="EMBL" id="BBH54208.1"/>
    </source>
</evidence>
<dbReference type="AlphaFoldDB" id="A0A4P2VN07"/>
<evidence type="ECO:0000259" key="5">
    <source>
        <dbReference type="Pfam" id="PF00496"/>
    </source>
</evidence>
<feature type="chain" id="PRO_5020662753" description="Solute-binding protein family 5 domain-containing protein" evidence="4">
    <location>
        <begin position="24"/>
        <end position="526"/>
    </location>
</feature>
<dbReference type="Gene3D" id="3.40.190.10">
    <property type="entry name" value="Periplasmic binding protein-like II"/>
    <property type="match status" value="1"/>
</dbReference>
<dbReference type="GO" id="GO:0030288">
    <property type="term" value="C:outer membrane-bounded periplasmic space"/>
    <property type="evidence" value="ECO:0007669"/>
    <property type="project" value="UniProtKB-ARBA"/>
</dbReference>
<dbReference type="Gene3D" id="3.10.105.10">
    <property type="entry name" value="Dipeptide-binding Protein, Domain 3"/>
    <property type="match status" value="1"/>
</dbReference>
<dbReference type="SUPFAM" id="SSF53850">
    <property type="entry name" value="Periplasmic binding protein-like II"/>
    <property type="match status" value="1"/>
</dbReference>
<name>A0A4P2VN07_FLUSA</name>
<comment type="similarity">
    <text evidence="1">Belongs to the bacterial solute-binding protein 5 family.</text>
</comment>
<dbReference type="Proteomes" id="UP000291236">
    <property type="component" value="Chromosome"/>
</dbReference>
<feature type="domain" description="Solute-binding protein family 5" evidence="5">
    <location>
        <begin position="101"/>
        <end position="431"/>
    </location>
</feature>
<protein>
    <recommendedName>
        <fullName evidence="5">Solute-binding protein family 5 domain-containing protein</fullName>
    </recommendedName>
</protein>
<dbReference type="Pfam" id="PF00496">
    <property type="entry name" value="SBP_bac_5"/>
    <property type="match status" value="1"/>
</dbReference>
<dbReference type="InterPro" id="IPR000914">
    <property type="entry name" value="SBP_5_dom"/>
</dbReference>